<accession>A0A142JIZ8</accession>
<proteinExistence type="predicted"/>
<sequence length="1057" mass="115322">MVAIWDAETMSRDNGSLAATSLQMDLFSETTLQNAQPVEQATAVVEEPAQPQQAAVASKGGPAVAAAVETAPVVVGGIADAGEELVANRRNRGKVATTWSDLEGLNDTLKVKETVKGNVWLKPDYQQLIDAGMQPMVAHIVKQVYDSVAAKPAVSASTKTTDAHLQTYIGGMQRIEQGLMKWTQDTKALKAWANSNIRVAGAMLGKQVALSELGPATSLLEYVYPDGWRAHRDELRIVGGNKLLGALQPGYEEIKRAGKAIDAGWPNKRESWEVQGYKVLERPRVSVDPNEFRFSKKYSLSVDRYYIDTFNTEEAAQAAAAAIKPFVLVGKRGFLDSFDSRELAVEAAKERSRGGKDTERQLIEKGYNVIDAERVGVSRRMEGEDISSERLMEEFGLRGVNFGNWMKTPAARAEAQMHLNHAYDAFHDLADILDVPPKVLSLGGMLGLAIGAQGHGGRNAAHFVPGVNEINLTRTTGAGALAHEWAHAVDHYFARQAGLDTAEEPYLSEHALLGETKTRHELVAGKYVPVSSPRFGEVRPEIVGAFKGLVQTMTKRLQTVEEAQAVDAAYQQRLEKNVNGWLASIGRDFKEQEAEFAVLAERVRKGDFGGEMVAVGRSTLLHPVVVEMRDLYKAKHGRVYSIEQLKGLQSNLDSLAFRRDKSAHQQAMAADADVVPERRRVSTDYALNAAKLDKDKGGKVYWSTKCELFARAFDSFVADKLEAKQAKNSYLSFGVRETETVPVGTERDAIHSAFDGLIGEFVVRESELGPALFSAGPGRGSALPLPEIHAEIERLRGEWKGMPPVLVVGKPTDLPFEAPSNADGAYHDGKVYVVAGNIGDMRQLQKVMAHECIMHHSLEEMLGNYGFAKLHHGVQSLIAKGDETVCAIAENVRSRYGVLPPDIQTKEIVARAGEQCLDEQGNVRVQYGFMKGVFAGVTGWLRDHGISVPFTNVELQGILHKSAELAKDGPLLRAGRREQSLQEKVVGMLSGLFVGKILGVADGVVTQKVGRAGETVLHSMADLSGPIEVGEIAEIAYKDGKGLVREPEQHHVRSVDR</sequence>
<evidence type="ECO:0000313" key="4">
    <source>
        <dbReference type="Proteomes" id="UP000075238"/>
    </source>
</evidence>
<protein>
    <submittedName>
        <fullName evidence="3">Uncharacterized protein</fullName>
    </submittedName>
</protein>
<feature type="domain" description="Large polyvalent protein-associated" evidence="2">
    <location>
        <begin position="696"/>
        <end position="758"/>
    </location>
</feature>
<dbReference type="Pfam" id="PF18796">
    <property type="entry name" value="LPD1"/>
    <property type="match status" value="1"/>
</dbReference>
<evidence type="ECO:0000259" key="2">
    <source>
        <dbReference type="Pfam" id="PF18796"/>
    </source>
</evidence>
<dbReference type="EMBL" id="CP014844">
    <property type="protein sequence ID" value="AMR78060.1"/>
    <property type="molecule type" value="Genomic_DNA"/>
</dbReference>
<dbReference type="KEGG" id="cnan:A2G96_10060"/>
<dbReference type="InterPro" id="IPR040782">
    <property type="entry name" value="KfrB"/>
</dbReference>
<dbReference type="Proteomes" id="UP000075238">
    <property type="component" value="Chromosome 1"/>
</dbReference>
<dbReference type="InterPro" id="IPR041047">
    <property type="entry name" value="LPD1"/>
</dbReference>
<name>A0A142JIZ8_9BURK</name>
<reference evidence="3 4" key="1">
    <citation type="submission" date="2016-03" db="EMBL/GenBank/DDBJ databases">
        <title>Complete genome sequence of a novel chlorpyrifos degrading bacterium, Cupriavidus nantongensis sp. X1.</title>
        <authorList>
            <person name="Fang L."/>
        </authorList>
    </citation>
    <scope>NUCLEOTIDE SEQUENCE [LARGE SCALE GENOMIC DNA]</scope>
    <source>
        <strain evidence="3 4">X1</strain>
    </source>
</reference>
<dbReference type="Pfam" id="PF18790">
    <property type="entry name" value="KfrB"/>
    <property type="match status" value="1"/>
</dbReference>
<dbReference type="AlphaFoldDB" id="A0A142JIZ8"/>
<evidence type="ECO:0000313" key="3">
    <source>
        <dbReference type="EMBL" id="AMR78060.1"/>
    </source>
</evidence>
<dbReference type="STRING" id="1796606.A2G96_10060"/>
<feature type="domain" description="KfrB" evidence="1">
    <location>
        <begin position="994"/>
        <end position="1045"/>
    </location>
</feature>
<gene>
    <name evidence="3" type="ORF">A2G96_10060</name>
</gene>
<evidence type="ECO:0000259" key="1">
    <source>
        <dbReference type="Pfam" id="PF18790"/>
    </source>
</evidence>
<organism evidence="3 4">
    <name type="scientific">Cupriavidus nantongensis</name>
    <dbReference type="NCBI Taxonomy" id="1796606"/>
    <lineage>
        <taxon>Bacteria</taxon>
        <taxon>Pseudomonadati</taxon>
        <taxon>Pseudomonadota</taxon>
        <taxon>Betaproteobacteria</taxon>
        <taxon>Burkholderiales</taxon>
        <taxon>Burkholderiaceae</taxon>
        <taxon>Cupriavidus</taxon>
    </lineage>
</organism>
<keyword evidence="4" id="KW-1185">Reference proteome</keyword>